<evidence type="ECO:0000256" key="5">
    <source>
        <dbReference type="PROSITE-ProRule" id="PRU00205"/>
    </source>
</evidence>
<gene>
    <name evidence="9" type="ORF">U9M48_017352</name>
</gene>
<evidence type="ECO:0000313" key="10">
    <source>
        <dbReference type="Proteomes" id="UP001341281"/>
    </source>
</evidence>
<protein>
    <recommendedName>
        <fullName evidence="8">TLC domain-containing protein</fullName>
    </recommendedName>
</protein>
<dbReference type="GO" id="GO:0005783">
    <property type="term" value="C:endoplasmic reticulum"/>
    <property type="evidence" value="ECO:0007669"/>
    <property type="project" value="TreeGrafter"/>
</dbReference>
<organism evidence="9 10">
    <name type="scientific">Paspalum notatum var. saurae</name>
    <dbReference type="NCBI Taxonomy" id="547442"/>
    <lineage>
        <taxon>Eukaryota</taxon>
        <taxon>Viridiplantae</taxon>
        <taxon>Streptophyta</taxon>
        <taxon>Embryophyta</taxon>
        <taxon>Tracheophyta</taxon>
        <taxon>Spermatophyta</taxon>
        <taxon>Magnoliopsida</taxon>
        <taxon>Liliopsida</taxon>
        <taxon>Poales</taxon>
        <taxon>Poaceae</taxon>
        <taxon>PACMAD clade</taxon>
        <taxon>Panicoideae</taxon>
        <taxon>Andropogonodae</taxon>
        <taxon>Paspaleae</taxon>
        <taxon>Paspalinae</taxon>
        <taxon>Paspalum</taxon>
    </lineage>
</organism>
<feature type="domain" description="TLC" evidence="8">
    <location>
        <begin position="197"/>
        <end position="401"/>
    </location>
</feature>
<evidence type="ECO:0000256" key="4">
    <source>
        <dbReference type="ARBA" id="ARBA00023136"/>
    </source>
</evidence>
<feature type="transmembrane region" description="Helical" evidence="7">
    <location>
        <begin position="299"/>
        <end position="319"/>
    </location>
</feature>
<dbReference type="EMBL" id="CP144748">
    <property type="protein sequence ID" value="WVZ68414.1"/>
    <property type="molecule type" value="Genomic_DNA"/>
</dbReference>
<feature type="transmembrane region" description="Helical" evidence="7">
    <location>
        <begin position="207"/>
        <end position="229"/>
    </location>
</feature>
<reference evidence="9 10" key="1">
    <citation type="submission" date="2024-02" db="EMBL/GenBank/DDBJ databases">
        <title>High-quality chromosome-scale genome assembly of Pensacola bahiagrass (Paspalum notatum Flugge var. saurae).</title>
        <authorList>
            <person name="Vega J.M."/>
            <person name="Podio M."/>
            <person name="Orjuela J."/>
            <person name="Siena L.A."/>
            <person name="Pessino S.C."/>
            <person name="Combes M.C."/>
            <person name="Mariac C."/>
            <person name="Albertini E."/>
            <person name="Pupilli F."/>
            <person name="Ortiz J.P.A."/>
            <person name="Leblanc O."/>
        </authorList>
    </citation>
    <scope>NUCLEOTIDE SEQUENCE [LARGE SCALE GENOMIC DNA]</scope>
    <source>
        <strain evidence="9">R1</strain>
        <tissue evidence="9">Leaf</tissue>
    </source>
</reference>
<feature type="compositionally biased region" description="Basic and acidic residues" evidence="6">
    <location>
        <begin position="66"/>
        <end position="87"/>
    </location>
</feature>
<evidence type="ECO:0000256" key="6">
    <source>
        <dbReference type="SAM" id="MobiDB-lite"/>
    </source>
</evidence>
<evidence type="ECO:0000259" key="8">
    <source>
        <dbReference type="PROSITE" id="PS50922"/>
    </source>
</evidence>
<accession>A0AAQ3T7A6</accession>
<evidence type="ECO:0000256" key="1">
    <source>
        <dbReference type="ARBA" id="ARBA00004141"/>
    </source>
</evidence>
<feature type="transmembrane region" description="Helical" evidence="7">
    <location>
        <begin position="276"/>
        <end position="293"/>
    </location>
</feature>
<dbReference type="InterPro" id="IPR006634">
    <property type="entry name" value="TLC-dom"/>
</dbReference>
<keyword evidence="4 5" id="KW-0472">Membrane</keyword>
<evidence type="ECO:0000256" key="2">
    <source>
        <dbReference type="ARBA" id="ARBA00022692"/>
    </source>
</evidence>
<dbReference type="Proteomes" id="UP001341281">
    <property type="component" value="Chromosome 04"/>
</dbReference>
<feature type="transmembrane region" description="Helical" evidence="7">
    <location>
        <begin position="370"/>
        <end position="393"/>
    </location>
</feature>
<dbReference type="PROSITE" id="PS50922">
    <property type="entry name" value="TLC"/>
    <property type="match status" value="1"/>
</dbReference>
<keyword evidence="10" id="KW-1185">Reference proteome</keyword>
<dbReference type="Pfam" id="PF03798">
    <property type="entry name" value="TRAM_LAG1_CLN8"/>
    <property type="match status" value="1"/>
</dbReference>
<feature type="transmembrane region" description="Helical" evidence="7">
    <location>
        <begin position="160"/>
        <end position="179"/>
    </location>
</feature>
<evidence type="ECO:0000256" key="3">
    <source>
        <dbReference type="ARBA" id="ARBA00022989"/>
    </source>
</evidence>
<feature type="transmembrane region" description="Helical" evidence="7">
    <location>
        <begin position="331"/>
        <end position="358"/>
    </location>
</feature>
<dbReference type="SMART" id="SM00724">
    <property type="entry name" value="TLC"/>
    <property type="match status" value="1"/>
</dbReference>
<dbReference type="PANTHER" id="PTHR13439:SF0">
    <property type="entry name" value="TOPOISOMERASE I DAMAGE AFFECTED PROTEIN 4"/>
    <property type="match status" value="1"/>
</dbReference>
<comment type="subcellular location">
    <subcellularLocation>
        <location evidence="1">Membrane</location>
        <topology evidence="1">Multi-pass membrane protein</topology>
    </subcellularLocation>
</comment>
<name>A0AAQ3T7A6_PASNO</name>
<feature type="region of interest" description="Disordered" evidence="6">
    <location>
        <begin position="1"/>
        <end position="24"/>
    </location>
</feature>
<proteinExistence type="predicted"/>
<dbReference type="InterPro" id="IPR050846">
    <property type="entry name" value="TLCD"/>
</dbReference>
<feature type="transmembrane region" description="Helical" evidence="7">
    <location>
        <begin position="249"/>
        <end position="269"/>
    </location>
</feature>
<evidence type="ECO:0000256" key="7">
    <source>
        <dbReference type="SAM" id="Phobius"/>
    </source>
</evidence>
<keyword evidence="2 5" id="KW-0812">Transmembrane</keyword>
<dbReference type="AlphaFoldDB" id="A0AAQ3T7A6"/>
<keyword evidence="3 7" id="KW-1133">Transmembrane helix</keyword>
<dbReference type="PANTHER" id="PTHR13439">
    <property type="entry name" value="CT120 PROTEIN"/>
    <property type="match status" value="1"/>
</dbReference>
<sequence>MDFFFSLPPTARRHPPVHPTRSIGWRAVDTTGGPGPPHRSQSSRGIVRTAHRALLKLEGGGGSTLERGRATKENHEQRSATRKEATTARRVPTHQATLPGIQAPVSLPSFARGGGRSKEEVGGASIPEQHRSFCFFFSAVLLSIETDRAMDADSGPQERILWPASVLAGIVMCGAVYEITRRVSSRCFKGYNMLSKKQKVEWNNRSFSTFHALVAAAVSFYLVMISDLFNEDVHNGIIIDRKSWLSDSMFGVSIGYFLTDLAMILWHFPSLGGKEYLLHHGLSMYAIGLALLSGKAHMYILMVLFTEVTTPFVNLRWYLDVAGQKTSNLYLYNGVALFVGWLVARIILFIYLFTHIYFRFDQAKSIFTLGFYSLLAVPSTVAVLNVFWFWKILKGMVKTLSRRKHSENGKKD</sequence>
<dbReference type="GO" id="GO:0016020">
    <property type="term" value="C:membrane"/>
    <property type="evidence" value="ECO:0007669"/>
    <property type="project" value="UniProtKB-SubCell"/>
</dbReference>
<evidence type="ECO:0000313" key="9">
    <source>
        <dbReference type="EMBL" id="WVZ68414.1"/>
    </source>
</evidence>
<feature type="region of interest" description="Disordered" evidence="6">
    <location>
        <begin position="59"/>
        <end position="90"/>
    </location>
</feature>
<dbReference type="GO" id="GO:0055088">
    <property type="term" value="P:lipid homeostasis"/>
    <property type="evidence" value="ECO:0007669"/>
    <property type="project" value="TreeGrafter"/>
</dbReference>